<gene>
    <name evidence="3" type="ORF">AB8B22_08080</name>
</gene>
<dbReference type="CDD" id="cd00761">
    <property type="entry name" value="Glyco_tranf_GTA_type"/>
    <property type="match status" value="1"/>
</dbReference>
<dbReference type="InterPro" id="IPR001173">
    <property type="entry name" value="Glyco_trans_2-like"/>
</dbReference>
<dbReference type="InterPro" id="IPR029044">
    <property type="entry name" value="Nucleotide-diphossugar_trans"/>
</dbReference>
<dbReference type="EMBL" id="CP165644">
    <property type="protein sequence ID" value="XDU66367.1"/>
    <property type="molecule type" value="Genomic_DNA"/>
</dbReference>
<protein>
    <submittedName>
        <fullName evidence="3">Glycosyltransferase family 2 protein</fullName>
    </submittedName>
</protein>
<name>A0AB39VF72_9FUSO</name>
<keyword evidence="1" id="KW-1133">Transmembrane helix</keyword>
<keyword evidence="1" id="KW-0472">Membrane</keyword>
<dbReference type="Pfam" id="PF00535">
    <property type="entry name" value="Glycos_transf_2"/>
    <property type="match status" value="1"/>
</dbReference>
<reference evidence="3" key="1">
    <citation type="submission" date="2024-07" db="EMBL/GenBank/DDBJ databases">
        <authorList>
            <person name="Li X.-J."/>
            <person name="Wang X."/>
        </authorList>
    </citation>
    <scope>NUCLEOTIDE SEQUENCE</scope>
    <source>
        <strain evidence="3">HSP-334</strain>
    </source>
</reference>
<dbReference type="PANTHER" id="PTHR22916">
    <property type="entry name" value="GLYCOSYLTRANSFERASE"/>
    <property type="match status" value="1"/>
</dbReference>
<feature type="transmembrane region" description="Helical" evidence="1">
    <location>
        <begin position="228"/>
        <end position="245"/>
    </location>
</feature>
<dbReference type="PANTHER" id="PTHR22916:SF3">
    <property type="entry name" value="UDP-GLCNAC:BETAGAL BETA-1,3-N-ACETYLGLUCOSAMINYLTRANSFERASE-LIKE PROTEIN 1"/>
    <property type="match status" value="1"/>
</dbReference>
<dbReference type="GO" id="GO:0016758">
    <property type="term" value="F:hexosyltransferase activity"/>
    <property type="evidence" value="ECO:0007669"/>
    <property type="project" value="UniProtKB-ARBA"/>
</dbReference>
<dbReference type="Gene3D" id="3.90.550.10">
    <property type="entry name" value="Spore Coat Polysaccharide Biosynthesis Protein SpsA, Chain A"/>
    <property type="match status" value="1"/>
</dbReference>
<organism evidence="3">
    <name type="scientific">Leptotrichia rugosa</name>
    <dbReference type="NCBI Taxonomy" id="3239302"/>
    <lineage>
        <taxon>Bacteria</taxon>
        <taxon>Fusobacteriati</taxon>
        <taxon>Fusobacteriota</taxon>
        <taxon>Fusobacteriia</taxon>
        <taxon>Fusobacteriales</taxon>
        <taxon>Leptotrichiaceae</taxon>
        <taxon>Leptotrichia</taxon>
    </lineage>
</organism>
<dbReference type="RefSeq" id="WP_369710730.1">
    <property type="nucleotide sequence ID" value="NZ_CP165644.1"/>
</dbReference>
<dbReference type="AlphaFoldDB" id="A0AB39VF72"/>
<dbReference type="SUPFAM" id="SSF53448">
    <property type="entry name" value="Nucleotide-diphospho-sugar transferases"/>
    <property type="match status" value="1"/>
</dbReference>
<dbReference type="KEGG" id="lrug:AB8B22_08080"/>
<accession>A0AB39VF72</accession>
<keyword evidence="1" id="KW-0812">Transmembrane</keyword>
<evidence type="ECO:0000313" key="3">
    <source>
        <dbReference type="EMBL" id="XDU66367.1"/>
    </source>
</evidence>
<proteinExistence type="predicted"/>
<evidence type="ECO:0000259" key="2">
    <source>
        <dbReference type="Pfam" id="PF00535"/>
    </source>
</evidence>
<feature type="domain" description="Glycosyltransferase 2-like" evidence="2">
    <location>
        <begin position="7"/>
        <end position="142"/>
    </location>
</feature>
<sequence>MEKDKVSIIIPMYNAEKFIARAIESVCSQTYQNWELLIINDKSKDKSFEIANEFATKDDRIKIVDAKENVGVVRGRNQLIEKSTGKYIAFLDADDFWHKKKLEKQINFMKEKGATISCTEYTRVREDETKINEVVIKEKISYKDMLKNNYLGCLTVIYDAQKLGKRYFKQRDKNEDYVLWLEIVKEVKVIYGLKENLAFYRVLDNSRSSNKFKTAKVRWEIYRNEEKLSFFSAIYYFIHYAFFALKKSK</sequence>
<evidence type="ECO:0000256" key="1">
    <source>
        <dbReference type="SAM" id="Phobius"/>
    </source>
</evidence>